<dbReference type="PANTHER" id="PTHR11067">
    <property type="entry name" value="INOSINE TRIPHOSPHATE PYROPHOSPHATASE/HAM1 PROTEIN"/>
    <property type="match status" value="1"/>
</dbReference>
<evidence type="ECO:0000256" key="8">
    <source>
        <dbReference type="ARBA" id="ARBA00051875"/>
    </source>
</evidence>
<evidence type="ECO:0000256" key="1">
    <source>
        <dbReference type="ARBA" id="ARBA00008023"/>
    </source>
</evidence>
<accession>A0A8J6PCS6</accession>
<dbReference type="GO" id="GO:0009146">
    <property type="term" value="P:purine nucleoside triphosphate catabolic process"/>
    <property type="evidence" value="ECO:0007669"/>
    <property type="project" value="UniProtKB-UniRule"/>
</dbReference>
<dbReference type="PANTHER" id="PTHR11067:SF9">
    <property type="entry name" value="INOSINE TRIPHOSPHATE PYROPHOSPHATASE"/>
    <property type="match status" value="1"/>
</dbReference>
<dbReference type="GO" id="GO:0000166">
    <property type="term" value="F:nucleotide binding"/>
    <property type="evidence" value="ECO:0007669"/>
    <property type="project" value="UniProtKB-KW"/>
</dbReference>
<evidence type="ECO:0000313" key="12">
    <source>
        <dbReference type="EMBL" id="MBC8610111.1"/>
    </source>
</evidence>
<dbReference type="AlphaFoldDB" id="A0A8J6PCS6"/>
<evidence type="ECO:0000256" key="7">
    <source>
        <dbReference type="ARBA" id="ARBA00023080"/>
    </source>
</evidence>
<dbReference type="GO" id="GO:0017111">
    <property type="term" value="F:ribonucleoside triphosphate phosphatase activity"/>
    <property type="evidence" value="ECO:0007669"/>
    <property type="project" value="InterPro"/>
</dbReference>
<dbReference type="FunFam" id="3.90.950.10:FF:000001">
    <property type="entry name" value="dITP/XTP pyrophosphatase"/>
    <property type="match status" value="1"/>
</dbReference>
<dbReference type="Proteomes" id="UP000632659">
    <property type="component" value="Unassembled WGS sequence"/>
</dbReference>
<evidence type="ECO:0000256" key="5">
    <source>
        <dbReference type="ARBA" id="ARBA00022801"/>
    </source>
</evidence>
<dbReference type="InterPro" id="IPR029001">
    <property type="entry name" value="ITPase-like_fam"/>
</dbReference>
<keyword evidence="7 10" id="KW-0546">Nucleotide metabolism</keyword>
<organism evidence="12 13">
    <name type="scientific">Massiliimalia timonensis</name>
    <dbReference type="NCBI Taxonomy" id="1987501"/>
    <lineage>
        <taxon>Bacteria</taxon>
        <taxon>Bacillati</taxon>
        <taxon>Bacillota</taxon>
        <taxon>Clostridia</taxon>
        <taxon>Eubacteriales</taxon>
        <taxon>Oscillospiraceae</taxon>
        <taxon>Massiliimalia</taxon>
    </lineage>
</organism>
<feature type="binding site" evidence="10">
    <location>
        <position position="174"/>
    </location>
    <ligand>
        <name>substrate</name>
    </ligand>
</feature>
<evidence type="ECO:0000256" key="3">
    <source>
        <dbReference type="ARBA" id="ARBA00022723"/>
    </source>
</evidence>
<comment type="caution">
    <text evidence="12">The sequence shown here is derived from an EMBL/GenBank/DDBJ whole genome shotgun (WGS) entry which is preliminary data.</text>
</comment>
<feature type="active site" description="Proton acceptor" evidence="10">
    <location>
        <position position="69"/>
    </location>
</feature>
<keyword evidence="6 10" id="KW-0460">Magnesium</keyword>
<comment type="similarity">
    <text evidence="1 10 11">Belongs to the HAM1 NTPase family.</text>
</comment>
<keyword evidence="3 10" id="KW-0479">Metal-binding</keyword>
<feature type="binding site" evidence="10">
    <location>
        <position position="69"/>
    </location>
    <ligand>
        <name>Mg(2+)</name>
        <dbReference type="ChEBI" id="CHEBI:18420"/>
    </ligand>
</feature>
<keyword evidence="5 10" id="KW-0378">Hydrolase</keyword>
<gene>
    <name evidence="12" type="primary">rdgB</name>
    <name evidence="12" type="ORF">H8702_03100</name>
</gene>
<dbReference type="SUPFAM" id="SSF52972">
    <property type="entry name" value="ITPase-like"/>
    <property type="match status" value="1"/>
</dbReference>
<keyword evidence="4 10" id="KW-0547">Nucleotide-binding</keyword>
<evidence type="ECO:0000256" key="10">
    <source>
        <dbReference type="HAMAP-Rule" id="MF_01405"/>
    </source>
</evidence>
<sequence>MKLVAATQNAHKLIEFRRILEPLGYEVLSQADVDTDIDVEETGTTFAENAALKAEAIFRATGLATIADDSGLEVDFLDGAPGIYSARFGGPGLTDRDKCLLILKKMEGVPKEKRGARFVSAIHLILNEKDRRSYLGTCEGFIGDKMVGENGFGYDPIFMVNDTDSFATLSGEEKDRLSHRGRALKMMEEDLKGTK</sequence>
<feature type="binding site" evidence="10">
    <location>
        <begin position="152"/>
        <end position="155"/>
    </location>
    <ligand>
        <name>substrate</name>
    </ligand>
</feature>
<keyword evidence="13" id="KW-1185">Reference proteome</keyword>
<dbReference type="Gene3D" id="3.90.950.10">
    <property type="match status" value="1"/>
</dbReference>
<dbReference type="GO" id="GO:0046872">
    <property type="term" value="F:metal ion binding"/>
    <property type="evidence" value="ECO:0007669"/>
    <property type="project" value="UniProtKB-KW"/>
</dbReference>
<comment type="cofactor">
    <cofactor evidence="10">
        <name>Mg(2+)</name>
        <dbReference type="ChEBI" id="CHEBI:18420"/>
    </cofactor>
    <text evidence="10">Binds 1 Mg(2+) ion per subunit.</text>
</comment>
<dbReference type="GO" id="GO:0005829">
    <property type="term" value="C:cytosol"/>
    <property type="evidence" value="ECO:0007669"/>
    <property type="project" value="TreeGrafter"/>
</dbReference>
<dbReference type="EMBL" id="JACRTL010000001">
    <property type="protein sequence ID" value="MBC8610111.1"/>
    <property type="molecule type" value="Genomic_DNA"/>
</dbReference>
<name>A0A8J6PCS6_9FIRM</name>
<comment type="catalytic activity">
    <reaction evidence="10">
        <text>ITP + H2O = IMP + diphosphate + H(+)</text>
        <dbReference type="Rhea" id="RHEA:29399"/>
        <dbReference type="ChEBI" id="CHEBI:15377"/>
        <dbReference type="ChEBI" id="CHEBI:15378"/>
        <dbReference type="ChEBI" id="CHEBI:33019"/>
        <dbReference type="ChEBI" id="CHEBI:58053"/>
        <dbReference type="ChEBI" id="CHEBI:61402"/>
        <dbReference type="EC" id="3.6.1.66"/>
    </reaction>
</comment>
<evidence type="ECO:0000256" key="4">
    <source>
        <dbReference type="ARBA" id="ARBA00022741"/>
    </source>
</evidence>
<evidence type="ECO:0000256" key="11">
    <source>
        <dbReference type="RuleBase" id="RU003781"/>
    </source>
</evidence>
<comment type="catalytic activity">
    <reaction evidence="8 10">
        <text>dITP + H2O = dIMP + diphosphate + H(+)</text>
        <dbReference type="Rhea" id="RHEA:28342"/>
        <dbReference type="ChEBI" id="CHEBI:15377"/>
        <dbReference type="ChEBI" id="CHEBI:15378"/>
        <dbReference type="ChEBI" id="CHEBI:33019"/>
        <dbReference type="ChEBI" id="CHEBI:61194"/>
        <dbReference type="ChEBI" id="CHEBI:61382"/>
        <dbReference type="EC" id="3.6.1.66"/>
    </reaction>
</comment>
<protein>
    <recommendedName>
        <fullName evidence="10">dITP/XTP pyrophosphatase</fullName>
        <ecNumber evidence="10">3.6.1.66</ecNumber>
    </recommendedName>
    <alternativeName>
        <fullName evidence="10">Non-canonical purine NTP pyrophosphatase</fullName>
    </alternativeName>
    <alternativeName>
        <fullName evidence="10">Non-standard purine NTP pyrophosphatase</fullName>
    </alternativeName>
    <alternativeName>
        <fullName evidence="10">Nucleoside-triphosphate diphosphatase</fullName>
    </alternativeName>
    <alternativeName>
        <fullName evidence="10">Nucleoside-triphosphate pyrophosphatase</fullName>
        <shortName evidence="10">NTPase</shortName>
    </alternativeName>
</protein>
<dbReference type="GO" id="GO:0035870">
    <property type="term" value="F:dITP diphosphatase activity"/>
    <property type="evidence" value="ECO:0007669"/>
    <property type="project" value="UniProtKB-UniRule"/>
</dbReference>
<dbReference type="GO" id="GO:0036222">
    <property type="term" value="F:XTP diphosphatase activity"/>
    <property type="evidence" value="ECO:0007669"/>
    <property type="project" value="UniProtKB-UniRule"/>
</dbReference>
<evidence type="ECO:0000256" key="6">
    <source>
        <dbReference type="ARBA" id="ARBA00022842"/>
    </source>
</evidence>
<evidence type="ECO:0000256" key="9">
    <source>
        <dbReference type="ARBA" id="ARBA00052017"/>
    </source>
</evidence>
<feature type="binding site" evidence="10">
    <location>
        <begin position="179"/>
        <end position="180"/>
    </location>
    <ligand>
        <name>substrate</name>
    </ligand>
</feature>
<dbReference type="EC" id="3.6.1.66" evidence="10"/>
<proteinExistence type="inferred from homology"/>
<dbReference type="Pfam" id="PF01725">
    <property type="entry name" value="Ham1p_like"/>
    <property type="match status" value="1"/>
</dbReference>
<dbReference type="InterPro" id="IPR020922">
    <property type="entry name" value="dITP/XTP_pyrophosphatase"/>
</dbReference>
<comment type="subunit">
    <text evidence="2 10">Homodimer.</text>
</comment>
<dbReference type="HAMAP" id="MF_01405">
    <property type="entry name" value="Non_canon_purine_NTPase"/>
    <property type="match status" value="1"/>
</dbReference>
<feature type="binding site" evidence="10">
    <location>
        <position position="40"/>
    </location>
    <ligand>
        <name>Mg(2+)</name>
        <dbReference type="ChEBI" id="CHEBI:18420"/>
    </ligand>
</feature>
<dbReference type="CDD" id="cd00515">
    <property type="entry name" value="HAM1"/>
    <property type="match status" value="1"/>
</dbReference>
<evidence type="ECO:0000256" key="2">
    <source>
        <dbReference type="ARBA" id="ARBA00011738"/>
    </source>
</evidence>
<dbReference type="GO" id="GO:0036220">
    <property type="term" value="F:ITP diphosphatase activity"/>
    <property type="evidence" value="ECO:0007669"/>
    <property type="project" value="UniProtKB-UniRule"/>
</dbReference>
<feature type="binding site" evidence="10">
    <location>
        <position position="70"/>
    </location>
    <ligand>
        <name>substrate</name>
    </ligand>
</feature>
<comment type="function">
    <text evidence="10">Pyrophosphatase that catalyzes the hydrolysis of nucleoside triphosphates to their monophosphate derivatives, with a high preference for the non-canonical purine nucleotides XTP (xanthosine triphosphate), dITP (deoxyinosine triphosphate) and ITP. Seems to function as a house-cleaning enzyme that removes non-canonical purine nucleotides from the nucleotide pool, thus preventing their incorporation into DNA/RNA and avoiding chromosomal lesions.</text>
</comment>
<dbReference type="NCBIfam" id="TIGR00042">
    <property type="entry name" value="RdgB/HAM1 family non-canonical purine NTP pyrophosphatase"/>
    <property type="match status" value="1"/>
</dbReference>
<reference evidence="12" key="1">
    <citation type="submission" date="2020-08" db="EMBL/GenBank/DDBJ databases">
        <title>Genome public.</title>
        <authorList>
            <person name="Liu C."/>
            <person name="Sun Q."/>
        </authorList>
    </citation>
    <scope>NUCLEOTIDE SEQUENCE</scope>
    <source>
        <strain evidence="12">NSJ-15</strain>
    </source>
</reference>
<comment type="catalytic activity">
    <reaction evidence="9 10">
        <text>XTP + H2O = XMP + diphosphate + H(+)</text>
        <dbReference type="Rhea" id="RHEA:28610"/>
        <dbReference type="ChEBI" id="CHEBI:15377"/>
        <dbReference type="ChEBI" id="CHEBI:15378"/>
        <dbReference type="ChEBI" id="CHEBI:33019"/>
        <dbReference type="ChEBI" id="CHEBI:57464"/>
        <dbReference type="ChEBI" id="CHEBI:61314"/>
        <dbReference type="EC" id="3.6.1.66"/>
    </reaction>
</comment>
<dbReference type="GO" id="GO:0009117">
    <property type="term" value="P:nucleotide metabolic process"/>
    <property type="evidence" value="ECO:0007669"/>
    <property type="project" value="UniProtKB-KW"/>
</dbReference>
<feature type="binding site" evidence="10">
    <location>
        <begin position="7"/>
        <end position="12"/>
    </location>
    <ligand>
        <name>substrate</name>
    </ligand>
</feature>
<dbReference type="InterPro" id="IPR002637">
    <property type="entry name" value="RdgB/HAM1"/>
</dbReference>
<evidence type="ECO:0000313" key="13">
    <source>
        <dbReference type="Proteomes" id="UP000632659"/>
    </source>
</evidence>